<feature type="transmembrane region" description="Helical" evidence="1">
    <location>
        <begin position="153"/>
        <end position="177"/>
    </location>
</feature>
<evidence type="ECO:0000313" key="2">
    <source>
        <dbReference type="EMBL" id="KAA9037148.1"/>
    </source>
</evidence>
<dbReference type="RefSeq" id="WP_150416061.1">
    <property type="nucleotide sequence ID" value="NZ_VYQF01000006.1"/>
</dbReference>
<accession>A0A5J5IE78</accession>
<dbReference type="AlphaFoldDB" id="A0A5J5IE78"/>
<evidence type="ECO:0000256" key="1">
    <source>
        <dbReference type="SAM" id="Phobius"/>
    </source>
</evidence>
<feature type="transmembrane region" description="Helical" evidence="1">
    <location>
        <begin position="127"/>
        <end position="146"/>
    </location>
</feature>
<feature type="transmembrane region" description="Helical" evidence="1">
    <location>
        <begin position="6"/>
        <end position="24"/>
    </location>
</feature>
<keyword evidence="1" id="KW-0472">Membrane</keyword>
<comment type="caution">
    <text evidence="2">The sequence shown here is derived from an EMBL/GenBank/DDBJ whole genome shotgun (WGS) entry which is preliminary data.</text>
</comment>
<sequence length="233" mass="25751">MEHLPFYVAAIFELTVALTIYLFYRATHASKIFLWISLGWVAIQASLGVSGFYYLSKDASPKLPLLVGPPIALIIILFLTTKGKLFIDRLNIAKLTLVHSVAIFVEVVLYFLFVYKYVPKAITFEGSNFDLFSGLTAPVIYYFGFVKKNLSRAILIGWNLICLLLVINASIIAVLSLPNFGVIGAGQPDIALGFFPFILLPGIVVPMVIVSHLASIRILSTQHSSRRADAEKL</sequence>
<gene>
    <name evidence="2" type="ORF">FW778_17110</name>
</gene>
<keyword evidence="1" id="KW-0812">Transmembrane</keyword>
<evidence type="ECO:0000313" key="3">
    <source>
        <dbReference type="Proteomes" id="UP000326903"/>
    </source>
</evidence>
<feature type="transmembrane region" description="Helical" evidence="1">
    <location>
        <begin position="92"/>
        <end position="115"/>
    </location>
</feature>
<dbReference type="Proteomes" id="UP000326903">
    <property type="component" value="Unassembled WGS sequence"/>
</dbReference>
<feature type="transmembrane region" description="Helical" evidence="1">
    <location>
        <begin position="61"/>
        <end position="80"/>
    </location>
</feature>
<name>A0A5J5IE78_9BACT</name>
<reference evidence="2 3" key="1">
    <citation type="submission" date="2019-09" db="EMBL/GenBank/DDBJ databases">
        <title>Draft genome sequence of Ginsengibacter sp. BR5-29.</title>
        <authorList>
            <person name="Im W.-T."/>
        </authorList>
    </citation>
    <scope>NUCLEOTIDE SEQUENCE [LARGE SCALE GENOMIC DNA]</scope>
    <source>
        <strain evidence="2 3">BR5-29</strain>
    </source>
</reference>
<protein>
    <submittedName>
        <fullName evidence="2">Uncharacterized protein</fullName>
    </submittedName>
</protein>
<keyword evidence="1" id="KW-1133">Transmembrane helix</keyword>
<dbReference type="EMBL" id="VYQF01000006">
    <property type="protein sequence ID" value="KAA9037148.1"/>
    <property type="molecule type" value="Genomic_DNA"/>
</dbReference>
<organism evidence="2 3">
    <name type="scientific">Ginsengibacter hankyongi</name>
    <dbReference type="NCBI Taxonomy" id="2607284"/>
    <lineage>
        <taxon>Bacteria</taxon>
        <taxon>Pseudomonadati</taxon>
        <taxon>Bacteroidota</taxon>
        <taxon>Chitinophagia</taxon>
        <taxon>Chitinophagales</taxon>
        <taxon>Chitinophagaceae</taxon>
        <taxon>Ginsengibacter</taxon>
    </lineage>
</organism>
<feature type="transmembrane region" description="Helical" evidence="1">
    <location>
        <begin position="33"/>
        <end position="55"/>
    </location>
</feature>
<keyword evidence="3" id="KW-1185">Reference proteome</keyword>
<feature type="transmembrane region" description="Helical" evidence="1">
    <location>
        <begin position="197"/>
        <end position="219"/>
    </location>
</feature>
<proteinExistence type="predicted"/>